<dbReference type="InterPro" id="IPR027843">
    <property type="entry name" value="DUF4440"/>
</dbReference>
<feature type="domain" description="DUF4440" evidence="2">
    <location>
        <begin position="31"/>
        <end position="136"/>
    </location>
</feature>
<gene>
    <name evidence="3" type="ORF">BI198_12090</name>
</gene>
<sequence>MKFTLLLSALFLMQTLLMPTLAFADDKADLTELLTEFLDGATRNDATIHNKFWADELIYTSSTGTRFGKAELMQGVNDSGLLKSENINTVYGSENVRIMQYGNTAVVAFVLVGRSGVQTKRYLNSGTFVKRNGQWQAVNWQATIKANEL</sequence>
<dbReference type="RefSeq" id="WP_070049775.1">
    <property type="nucleotide sequence ID" value="NZ_CBCSDO010000008.1"/>
</dbReference>
<dbReference type="EMBL" id="MKEK01000001">
    <property type="protein sequence ID" value="OEY70221.1"/>
    <property type="molecule type" value="Genomic_DNA"/>
</dbReference>
<reference evidence="4" key="1">
    <citation type="submission" date="2016-09" db="EMBL/GenBank/DDBJ databases">
        <authorList>
            <person name="Wan X."/>
            <person name="Hou S."/>
        </authorList>
    </citation>
    <scope>NUCLEOTIDE SEQUENCE [LARGE SCALE GENOMIC DNA]</scope>
    <source>
        <strain evidence="4">KH87</strain>
    </source>
</reference>
<feature type="chain" id="PRO_5009200483" evidence="1">
    <location>
        <begin position="25"/>
        <end position="149"/>
    </location>
</feature>
<protein>
    <submittedName>
        <fullName evidence="3">DUF4440 domain-containing protein</fullName>
    </submittedName>
</protein>
<proteinExistence type="predicted"/>
<evidence type="ECO:0000313" key="3">
    <source>
        <dbReference type="EMBL" id="OEY70221.1"/>
    </source>
</evidence>
<evidence type="ECO:0000256" key="1">
    <source>
        <dbReference type="SAM" id="SignalP"/>
    </source>
</evidence>
<accession>A0A1E7Q7Z6</accession>
<dbReference type="AlphaFoldDB" id="A0A1E7Q7Z6"/>
<comment type="caution">
    <text evidence="3">The sequence shown here is derived from an EMBL/GenBank/DDBJ whole genome shotgun (WGS) entry which is preliminary data.</text>
</comment>
<dbReference type="Gene3D" id="3.10.450.50">
    <property type="match status" value="1"/>
</dbReference>
<keyword evidence="4" id="KW-1185">Reference proteome</keyword>
<keyword evidence="1" id="KW-0732">Signal</keyword>
<dbReference type="Pfam" id="PF14534">
    <property type="entry name" value="DUF4440"/>
    <property type="match status" value="1"/>
</dbReference>
<dbReference type="STRING" id="1628148.BI198_12090"/>
<organism evidence="3 4">
    <name type="scientific">Rheinheimera salexigens</name>
    <dbReference type="NCBI Taxonomy" id="1628148"/>
    <lineage>
        <taxon>Bacteria</taxon>
        <taxon>Pseudomonadati</taxon>
        <taxon>Pseudomonadota</taxon>
        <taxon>Gammaproteobacteria</taxon>
        <taxon>Chromatiales</taxon>
        <taxon>Chromatiaceae</taxon>
        <taxon>Rheinheimera</taxon>
    </lineage>
</organism>
<dbReference type="Proteomes" id="UP000242258">
    <property type="component" value="Unassembled WGS sequence"/>
</dbReference>
<evidence type="ECO:0000313" key="4">
    <source>
        <dbReference type="Proteomes" id="UP000242258"/>
    </source>
</evidence>
<feature type="signal peptide" evidence="1">
    <location>
        <begin position="1"/>
        <end position="24"/>
    </location>
</feature>
<name>A0A1E7Q7Z6_9GAMM</name>
<evidence type="ECO:0000259" key="2">
    <source>
        <dbReference type="Pfam" id="PF14534"/>
    </source>
</evidence>
<dbReference type="OrthoDB" id="5768302at2"/>
<dbReference type="InterPro" id="IPR032710">
    <property type="entry name" value="NTF2-like_dom_sf"/>
</dbReference>
<dbReference type="SUPFAM" id="SSF54427">
    <property type="entry name" value="NTF2-like"/>
    <property type="match status" value="1"/>
</dbReference>